<evidence type="ECO:0000256" key="1">
    <source>
        <dbReference type="ARBA" id="ARBA00007734"/>
    </source>
</evidence>
<dbReference type="PANTHER" id="PTHR37423:SF2">
    <property type="entry name" value="MEMBRANE-BOUND LYTIC MUREIN TRANSGLYCOSYLASE C"/>
    <property type="match status" value="1"/>
</dbReference>
<keyword evidence="3" id="KW-0732">Signal</keyword>
<protein>
    <submittedName>
        <fullName evidence="7">Lytic transglycosylase domain-containing protein</fullName>
    </submittedName>
</protein>
<evidence type="ECO:0000256" key="5">
    <source>
        <dbReference type="SAM" id="Phobius"/>
    </source>
</evidence>
<accession>A0A5S4YN25</accession>
<comment type="similarity">
    <text evidence="2">Belongs to the virb1 family.</text>
</comment>
<feature type="domain" description="Transglycosylase SLT" evidence="6">
    <location>
        <begin position="589"/>
        <end position="697"/>
    </location>
</feature>
<dbReference type="SUPFAM" id="SSF48435">
    <property type="entry name" value="Bacterial muramidases"/>
    <property type="match status" value="1"/>
</dbReference>
<proteinExistence type="inferred from homology"/>
<dbReference type="GO" id="GO:0042597">
    <property type="term" value="C:periplasmic space"/>
    <property type="evidence" value="ECO:0007669"/>
    <property type="project" value="InterPro"/>
</dbReference>
<feature type="compositionally biased region" description="Basic residues" evidence="4">
    <location>
        <begin position="81"/>
        <end position="104"/>
    </location>
</feature>
<keyword evidence="8" id="KW-1185">Reference proteome</keyword>
<feature type="region of interest" description="Disordered" evidence="4">
    <location>
        <begin position="740"/>
        <end position="766"/>
    </location>
</feature>
<gene>
    <name evidence="7" type="ORF">FXV83_15100</name>
</gene>
<dbReference type="InterPro" id="IPR023346">
    <property type="entry name" value="Lysozyme-like_dom_sf"/>
</dbReference>
<evidence type="ECO:0000256" key="4">
    <source>
        <dbReference type="SAM" id="MobiDB-lite"/>
    </source>
</evidence>
<evidence type="ECO:0000256" key="3">
    <source>
        <dbReference type="ARBA" id="ARBA00022729"/>
    </source>
</evidence>
<dbReference type="Gene3D" id="1.25.20.10">
    <property type="entry name" value="Bacterial muramidases"/>
    <property type="match status" value="1"/>
</dbReference>
<comment type="similarity">
    <text evidence="1">Belongs to the transglycosylase Slt family.</text>
</comment>
<dbReference type="InterPro" id="IPR008939">
    <property type="entry name" value="Lytic_TGlycosylase_superhlx_U"/>
</dbReference>
<dbReference type="CDD" id="cd13401">
    <property type="entry name" value="Slt70-like"/>
    <property type="match status" value="1"/>
</dbReference>
<organism evidence="7 8">
    <name type="scientific">Bradyrhizobium hipponense</name>
    <dbReference type="NCBI Taxonomy" id="2605638"/>
    <lineage>
        <taxon>Bacteria</taxon>
        <taxon>Pseudomonadati</taxon>
        <taxon>Pseudomonadota</taxon>
        <taxon>Alphaproteobacteria</taxon>
        <taxon>Hyphomicrobiales</taxon>
        <taxon>Nitrobacteraceae</taxon>
        <taxon>Bradyrhizobium</taxon>
    </lineage>
</organism>
<feature type="compositionally biased region" description="Low complexity" evidence="4">
    <location>
        <begin position="754"/>
        <end position="766"/>
    </location>
</feature>
<evidence type="ECO:0000256" key="2">
    <source>
        <dbReference type="ARBA" id="ARBA00009387"/>
    </source>
</evidence>
<dbReference type="SUPFAM" id="SSF53955">
    <property type="entry name" value="Lysozyme-like"/>
    <property type="match status" value="1"/>
</dbReference>
<reference evidence="7 8" key="1">
    <citation type="submission" date="2019-08" db="EMBL/GenBank/DDBJ databases">
        <title>Bradyrhizobium hipponensis sp. nov., a rhizobium isolated from a Lupinus angustifolius root nodule in Tunisia.</title>
        <authorList>
            <person name="Off K."/>
            <person name="Rejili M."/>
            <person name="Mars M."/>
            <person name="Brachmann A."/>
            <person name="Marin M."/>
        </authorList>
    </citation>
    <scope>NUCLEOTIDE SEQUENCE [LARGE SCALE GENOMIC DNA]</scope>
    <source>
        <strain evidence="8">aSej3</strain>
    </source>
</reference>
<evidence type="ECO:0000259" key="6">
    <source>
        <dbReference type="Pfam" id="PF01464"/>
    </source>
</evidence>
<keyword evidence="5" id="KW-1133">Transmembrane helix</keyword>
<dbReference type="Gene3D" id="1.10.530.10">
    <property type="match status" value="1"/>
</dbReference>
<name>A0A5S4YN25_9BRAD</name>
<evidence type="ECO:0000313" key="7">
    <source>
        <dbReference type="EMBL" id="TYO65770.1"/>
    </source>
</evidence>
<dbReference type="Pfam" id="PF01464">
    <property type="entry name" value="SLT"/>
    <property type="match status" value="1"/>
</dbReference>
<keyword evidence="5" id="KW-0812">Transmembrane</keyword>
<feature type="region of interest" description="Disordered" evidence="4">
    <location>
        <begin position="64"/>
        <end position="123"/>
    </location>
</feature>
<comment type="caution">
    <text evidence="7">The sequence shown here is derived from an EMBL/GenBank/DDBJ whole genome shotgun (WGS) entry which is preliminary data.</text>
</comment>
<sequence>MRNARRCCIIVFDVVLILEPHVVADLVCTGFAGGDHAMNQCLRSLACVIAMAAVAFLPTTLAAKSSHKSPASKKTHEAKSGKQRHAAAAKSRHGKHADAKRKSKKQDDAPSDKPAPPPLTGDLAALKDTIDLARKGKNDDAGAARGRIADPAGQKLAEWFMLRHSESTANFKRYAAFLAANPDWPSSALLRRRAEARLWQENSDAATVHKFTMDRPTSAKGKFALARVLLTEGDSDRAARLVREAWRSDELSERSEEDSYAAFRDLLTADDHRARMDKRLGAKDYAGARRAAKRLGEDALAIVKACAAVTGKADKAKDYLDDVSTEARRDLGYVLCRAQWLLQKDRIDDAAEAVLAAAPDTMAVQDTDAWWRERRLLARKLLDQGKSRTAYDVVRTAAVPAMEVYRVDYHFMCGWIALRSLDDPKTALMHFAAIDEGSTNPLALSRAHYWRGRAEEAMGATADARLSYQAAARYPTAYYGQLARAKLGLDRIELRPPSPALAAADTPPADERVRAADMLYGIGERDVVFYYAEDFAKESTDIAALEGLGELAGRRNDARTMLEVGKSALARGLALDHYAFPTIGIPEHKQVAPAIETSVIYSVARTESSFDQRDKSPANAVGLMQVTPEAGRDTAKRFGLTYDWDKMVSDPVYNTQMGAAELSALLSEYGGNQIMTFAGYNAGRGRVREWVQARGDPRDPKVDPVDWVERIPLSETRNYVQRVIENVLVYRARFEGSGMAAGKSDQRITPQEVSAAPTASAAASAP</sequence>
<dbReference type="AlphaFoldDB" id="A0A5S4YN25"/>
<dbReference type="GO" id="GO:0004553">
    <property type="term" value="F:hydrolase activity, hydrolyzing O-glycosyl compounds"/>
    <property type="evidence" value="ECO:0007669"/>
    <property type="project" value="InterPro"/>
</dbReference>
<dbReference type="EMBL" id="VSTH01000049">
    <property type="protein sequence ID" value="TYO65770.1"/>
    <property type="molecule type" value="Genomic_DNA"/>
</dbReference>
<dbReference type="InterPro" id="IPR008258">
    <property type="entry name" value="Transglycosylase_SLT_dom_1"/>
</dbReference>
<feature type="transmembrane region" description="Helical" evidence="5">
    <location>
        <begin position="43"/>
        <end position="63"/>
    </location>
</feature>
<evidence type="ECO:0000313" key="8">
    <source>
        <dbReference type="Proteomes" id="UP000324797"/>
    </source>
</evidence>
<dbReference type="PANTHER" id="PTHR37423">
    <property type="entry name" value="SOLUBLE LYTIC MUREIN TRANSGLYCOSYLASE-RELATED"/>
    <property type="match status" value="1"/>
</dbReference>
<keyword evidence="5" id="KW-0472">Membrane</keyword>
<dbReference type="Proteomes" id="UP000324797">
    <property type="component" value="Unassembled WGS sequence"/>
</dbReference>